<evidence type="ECO:0000256" key="4">
    <source>
        <dbReference type="ARBA" id="ARBA00023239"/>
    </source>
</evidence>
<keyword evidence="5 9" id="KW-0627">Porphyrin biosynthesis</keyword>
<name>A0A1E8E0K0_9GAMM</name>
<dbReference type="GO" id="GO:0006782">
    <property type="term" value="P:protoporphyrinogen IX biosynthetic process"/>
    <property type="evidence" value="ECO:0007669"/>
    <property type="project" value="UniProtKB-UniRule"/>
</dbReference>
<dbReference type="Proteomes" id="UP000186931">
    <property type="component" value="Unassembled WGS sequence"/>
</dbReference>
<evidence type="ECO:0000256" key="3">
    <source>
        <dbReference type="ARBA" id="ARBA00013109"/>
    </source>
</evidence>
<sequence>MLFINTRPKDRAEVLTQALQQQHIEVIDLPLLQLTAQPWSEQLANLYTQLPHTHIIVVVSPTAVDIGMKYLTQSQISLQDLQHIRWVAVGEKTAEVLRGYGVHSEVPQVETSEGMLSLPCLQNLKVGTQIAFWRGEGGRQFMMQTLLDQGMQIHNFVLYRRECPASSIGKMQAVRARLIQSSEFIMMISSEASWLNWLSLIQQEFDLLNRGYYWVLGDRLEKILLDYQTQHHAKYKVLKLTHLKTELILQHMMLMQGKL</sequence>
<dbReference type="InterPro" id="IPR036108">
    <property type="entry name" value="4pyrrol_syn_uPrphyn_synt_sf"/>
</dbReference>
<comment type="caution">
    <text evidence="11">The sequence shown here is derived from an EMBL/GenBank/DDBJ whole genome shotgun (WGS) entry which is preliminary data.</text>
</comment>
<dbReference type="AlphaFoldDB" id="A0A1E8E0K0"/>
<reference evidence="11 12" key="1">
    <citation type="submission" date="2016-10" db="EMBL/GenBank/DDBJ databases">
        <title>Genome of airborne Acinetobacter sp. 5-2Ac02 in the hospital environment: Species near to Acinetobacter towneri.</title>
        <authorList>
            <person name="Barbosa B."/>
            <person name="Fernandez-Garcia L."/>
            <person name="Gato E."/>
            <person name="Leao R."/>
            <person name="Albano R."/>
            <person name="Fernandez B."/>
            <person name="Fernandez-Cuenca F."/>
            <person name="Marques E."/>
            <person name="Tomas M."/>
        </authorList>
    </citation>
    <scope>NUCLEOTIDE SEQUENCE [LARGE SCALE GENOMIC DNA]</scope>
    <source>
        <strain evidence="11 12">5-2Ac02</strain>
    </source>
</reference>
<dbReference type="Gene3D" id="3.40.50.10090">
    <property type="match status" value="2"/>
</dbReference>
<dbReference type="CDD" id="cd06578">
    <property type="entry name" value="HemD"/>
    <property type="match status" value="1"/>
</dbReference>
<keyword evidence="4 9" id="KW-0456">Lyase</keyword>
<evidence type="ECO:0000256" key="2">
    <source>
        <dbReference type="ARBA" id="ARBA00008133"/>
    </source>
</evidence>
<dbReference type="STRING" id="202956.BJN41_08885"/>
<comment type="function">
    <text evidence="6 9">Catalyzes cyclization of the linear tetrapyrrole, hydroxymethylbilane, to the macrocyclic uroporphyrinogen III.</text>
</comment>
<dbReference type="RefSeq" id="WP_070154706.1">
    <property type="nucleotide sequence ID" value="NZ_MKQS01000015.1"/>
</dbReference>
<dbReference type="SUPFAM" id="SSF69618">
    <property type="entry name" value="HemD-like"/>
    <property type="match status" value="1"/>
</dbReference>
<dbReference type="EMBL" id="MKQS01000015">
    <property type="protein sequence ID" value="OFE43160.1"/>
    <property type="molecule type" value="Genomic_DNA"/>
</dbReference>
<dbReference type="GO" id="GO:0006780">
    <property type="term" value="P:uroporphyrinogen III biosynthetic process"/>
    <property type="evidence" value="ECO:0007669"/>
    <property type="project" value="UniProtKB-UniRule"/>
</dbReference>
<evidence type="ECO:0000313" key="12">
    <source>
        <dbReference type="Proteomes" id="UP000186931"/>
    </source>
</evidence>
<proteinExistence type="inferred from homology"/>
<organism evidence="11 12">
    <name type="scientific">Acinetobacter towneri</name>
    <dbReference type="NCBI Taxonomy" id="202956"/>
    <lineage>
        <taxon>Bacteria</taxon>
        <taxon>Pseudomonadati</taxon>
        <taxon>Pseudomonadota</taxon>
        <taxon>Gammaproteobacteria</taxon>
        <taxon>Moraxellales</taxon>
        <taxon>Moraxellaceae</taxon>
        <taxon>Acinetobacter</taxon>
    </lineage>
</organism>
<evidence type="ECO:0000256" key="6">
    <source>
        <dbReference type="ARBA" id="ARBA00037589"/>
    </source>
</evidence>
<evidence type="ECO:0000256" key="5">
    <source>
        <dbReference type="ARBA" id="ARBA00023244"/>
    </source>
</evidence>
<dbReference type="UniPathway" id="UPA00251">
    <property type="reaction ID" value="UER00320"/>
</dbReference>
<comment type="pathway">
    <text evidence="1 9">Porphyrin-containing compound metabolism; protoporphyrin-IX biosynthesis; coproporphyrinogen-III from 5-aminolevulinate: step 3/4.</text>
</comment>
<evidence type="ECO:0000256" key="7">
    <source>
        <dbReference type="ARBA" id="ARBA00040167"/>
    </source>
</evidence>
<dbReference type="PANTHER" id="PTHR38042">
    <property type="entry name" value="UROPORPHYRINOGEN-III SYNTHASE, CHLOROPLASTIC"/>
    <property type="match status" value="1"/>
</dbReference>
<dbReference type="PANTHER" id="PTHR38042:SF1">
    <property type="entry name" value="UROPORPHYRINOGEN-III SYNTHASE, CHLOROPLASTIC"/>
    <property type="match status" value="1"/>
</dbReference>
<gene>
    <name evidence="11" type="ORF">BJN41_08885</name>
</gene>
<protein>
    <recommendedName>
        <fullName evidence="7 9">Uroporphyrinogen-III synthase</fullName>
        <ecNumber evidence="3 9">4.2.1.75</ecNumber>
    </recommendedName>
</protein>
<evidence type="ECO:0000256" key="9">
    <source>
        <dbReference type="RuleBase" id="RU366031"/>
    </source>
</evidence>
<evidence type="ECO:0000313" key="11">
    <source>
        <dbReference type="EMBL" id="OFE43160.1"/>
    </source>
</evidence>
<dbReference type="EC" id="4.2.1.75" evidence="3 9"/>
<evidence type="ECO:0000256" key="1">
    <source>
        <dbReference type="ARBA" id="ARBA00004772"/>
    </source>
</evidence>
<accession>A0A1E8E0K0</accession>
<dbReference type="eggNOG" id="COG1587">
    <property type="taxonomic scope" value="Bacteria"/>
</dbReference>
<comment type="catalytic activity">
    <reaction evidence="8 9">
        <text>hydroxymethylbilane = uroporphyrinogen III + H2O</text>
        <dbReference type="Rhea" id="RHEA:18965"/>
        <dbReference type="ChEBI" id="CHEBI:15377"/>
        <dbReference type="ChEBI" id="CHEBI:57308"/>
        <dbReference type="ChEBI" id="CHEBI:57845"/>
        <dbReference type="EC" id="4.2.1.75"/>
    </reaction>
</comment>
<dbReference type="InterPro" id="IPR039793">
    <property type="entry name" value="UROS/Hem4"/>
</dbReference>
<dbReference type="Pfam" id="PF02602">
    <property type="entry name" value="HEM4"/>
    <property type="match status" value="1"/>
</dbReference>
<dbReference type="GO" id="GO:0004852">
    <property type="term" value="F:uroporphyrinogen-III synthase activity"/>
    <property type="evidence" value="ECO:0007669"/>
    <property type="project" value="UniProtKB-UniRule"/>
</dbReference>
<comment type="similarity">
    <text evidence="2 9">Belongs to the uroporphyrinogen-III synthase family.</text>
</comment>
<feature type="domain" description="Tetrapyrrole biosynthesis uroporphyrinogen III synthase" evidence="10">
    <location>
        <begin position="14"/>
        <end position="231"/>
    </location>
</feature>
<evidence type="ECO:0000256" key="8">
    <source>
        <dbReference type="ARBA" id="ARBA00048617"/>
    </source>
</evidence>
<evidence type="ECO:0000259" key="10">
    <source>
        <dbReference type="Pfam" id="PF02602"/>
    </source>
</evidence>
<dbReference type="InterPro" id="IPR003754">
    <property type="entry name" value="4pyrrol_synth_uPrphyn_synth"/>
</dbReference>